<gene>
    <name evidence="2" type="primary">atzF</name>
    <name evidence="2" type="ORF">CP965_00555</name>
</gene>
<dbReference type="EMBL" id="NXIE01000001">
    <property type="protein sequence ID" value="RXK13973.1"/>
    <property type="molecule type" value="Genomic_DNA"/>
</dbReference>
<dbReference type="OrthoDB" id="9811471at2"/>
<dbReference type="Pfam" id="PF01425">
    <property type="entry name" value="Amidase"/>
    <property type="match status" value="1"/>
</dbReference>
<organism evidence="2 3">
    <name type="scientific">Halarcobacter mediterraneus</name>
    <dbReference type="NCBI Taxonomy" id="2023153"/>
    <lineage>
        <taxon>Bacteria</taxon>
        <taxon>Pseudomonadati</taxon>
        <taxon>Campylobacterota</taxon>
        <taxon>Epsilonproteobacteria</taxon>
        <taxon>Campylobacterales</taxon>
        <taxon>Arcobacteraceae</taxon>
        <taxon>Halarcobacter</taxon>
    </lineage>
</organism>
<dbReference type="InterPro" id="IPR000120">
    <property type="entry name" value="Amidase"/>
</dbReference>
<protein>
    <submittedName>
        <fullName evidence="2">Allophanate hydrolase</fullName>
    </submittedName>
</protein>
<evidence type="ECO:0000313" key="2">
    <source>
        <dbReference type="EMBL" id="RXK13973.1"/>
    </source>
</evidence>
<dbReference type="NCBIfam" id="TIGR02713">
    <property type="entry name" value="allophanate_hyd"/>
    <property type="match status" value="1"/>
</dbReference>
<reference evidence="2 3" key="1">
    <citation type="submission" date="2017-09" db="EMBL/GenBank/DDBJ databases">
        <title>Genomics of the genus Arcobacter.</title>
        <authorList>
            <person name="Perez-Cataluna A."/>
            <person name="Figueras M.J."/>
            <person name="Salas-Masso N."/>
        </authorList>
    </citation>
    <scope>NUCLEOTIDE SEQUENCE [LARGE SCALE GENOMIC DNA]</scope>
    <source>
        <strain evidence="2 3">F156-34</strain>
    </source>
</reference>
<dbReference type="GO" id="GO:0016787">
    <property type="term" value="F:hydrolase activity"/>
    <property type="evidence" value="ECO:0007669"/>
    <property type="project" value="UniProtKB-KW"/>
</dbReference>
<dbReference type="Gene3D" id="3.90.1300.10">
    <property type="entry name" value="Amidase signature (AS) domain"/>
    <property type="match status" value="1"/>
</dbReference>
<comment type="caution">
    <text evidence="2">The sequence shown here is derived from an EMBL/GenBank/DDBJ whole genome shotgun (WGS) entry which is preliminary data.</text>
</comment>
<feature type="domain" description="Amidase" evidence="1">
    <location>
        <begin position="22"/>
        <end position="432"/>
    </location>
</feature>
<dbReference type="NCBIfam" id="NF006043">
    <property type="entry name" value="PRK08186.1"/>
    <property type="match status" value="1"/>
</dbReference>
<keyword evidence="3" id="KW-1185">Reference proteome</keyword>
<name>A0A4Q1AXC5_9BACT</name>
<sequence>MNLNIELLREKYLSGELKVEKVISSIFEKIEQTKNYNIWIYTLNKQELEPYLKNLKTKKIEDLPLYGIPFAIKDNINLENIPTTAACKEYKYIPKQSAFVVKQLIEAGAIPIGKTNLDQFATGLVGTRSDYGECKNSINPEYISGGSSSGSAVSVALEMASFSLGTDTAGSGRVPAAFNNLIGVKATKGVISTSGVVPACRSLDCVTIFAKTLSEAKTVFNVANKYDKEDIYSRVYTPSIKKAKKEFTFAIPKKENLEFFGDEKAKDLYIKAVEKFESLGATAVEIDFEPFIESANLLYSGPWVTERYIAIKDMITNHEETVNKTVGTIVKSGEKIDAINYFESEYILKKNRKYVDEVLEKFDFILTPTTGTIYKIAEVNANPIQLNTNLGYYTNFMNLLDLSAIALPAGFRKNKLPFGVTIVGDNFDEELLFEYSSRYLSKD</sequence>
<dbReference type="PANTHER" id="PTHR11895:SF169">
    <property type="entry name" value="GLUTAMYL-TRNA(GLN) AMIDOTRANSFERASE"/>
    <property type="match status" value="1"/>
</dbReference>
<dbReference type="Proteomes" id="UP000289718">
    <property type="component" value="Unassembled WGS sequence"/>
</dbReference>
<dbReference type="InterPro" id="IPR014085">
    <property type="entry name" value="Allophanate_hydrolase"/>
</dbReference>
<dbReference type="AlphaFoldDB" id="A0A4Q1AXC5"/>
<dbReference type="SUPFAM" id="SSF75304">
    <property type="entry name" value="Amidase signature (AS) enzymes"/>
    <property type="match status" value="1"/>
</dbReference>
<dbReference type="RefSeq" id="WP_129060082.1">
    <property type="nucleotide sequence ID" value="NZ_NXIE01000001.1"/>
</dbReference>
<proteinExistence type="predicted"/>
<evidence type="ECO:0000259" key="1">
    <source>
        <dbReference type="Pfam" id="PF01425"/>
    </source>
</evidence>
<dbReference type="Gene3D" id="1.20.58.1700">
    <property type="match status" value="1"/>
</dbReference>
<dbReference type="InterPro" id="IPR023631">
    <property type="entry name" value="Amidase_dom"/>
</dbReference>
<evidence type="ECO:0000313" key="3">
    <source>
        <dbReference type="Proteomes" id="UP000289718"/>
    </source>
</evidence>
<dbReference type="InterPro" id="IPR036928">
    <property type="entry name" value="AS_sf"/>
</dbReference>
<accession>A0A4Q1AXC5</accession>
<keyword evidence="2" id="KW-0378">Hydrolase</keyword>
<dbReference type="PANTHER" id="PTHR11895">
    <property type="entry name" value="TRANSAMIDASE"/>
    <property type="match status" value="1"/>
</dbReference>